<evidence type="ECO:0000313" key="1">
    <source>
        <dbReference type="EMBL" id="KAI0051270.1"/>
    </source>
</evidence>
<proteinExistence type="predicted"/>
<evidence type="ECO:0000313" key="2">
    <source>
        <dbReference type="Proteomes" id="UP000814033"/>
    </source>
</evidence>
<reference evidence="1" key="2">
    <citation type="journal article" date="2022" name="New Phytol.">
        <title>Evolutionary transition to the ectomycorrhizal habit in the genomes of a hyperdiverse lineage of mushroom-forming fungi.</title>
        <authorList>
            <person name="Looney B."/>
            <person name="Miyauchi S."/>
            <person name="Morin E."/>
            <person name="Drula E."/>
            <person name="Courty P.E."/>
            <person name="Kohler A."/>
            <person name="Kuo A."/>
            <person name="LaButti K."/>
            <person name="Pangilinan J."/>
            <person name="Lipzen A."/>
            <person name="Riley R."/>
            <person name="Andreopoulos W."/>
            <person name="He G."/>
            <person name="Johnson J."/>
            <person name="Nolan M."/>
            <person name="Tritt A."/>
            <person name="Barry K.W."/>
            <person name="Grigoriev I.V."/>
            <person name="Nagy L.G."/>
            <person name="Hibbett D."/>
            <person name="Henrissat B."/>
            <person name="Matheny P.B."/>
            <person name="Labbe J."/>
            <person name="Martin F.M."/>
        </authorList>
    </citation>
    <scope>NUCLEOTIDE SEQUENCE</scope>
    <source>
        <strain evidence="1">FP105234-sp</strain>
    </source>
</reference>
<accession>A0ACB8S5U1</accession>
<name>A0ACB8S5U1_9AGAM</name>
<dbReference type="EMBL" id="MU275853">
    <property type="protein sequence ID" value="KAI0051270.1"/>
    <property type="molecule type" value="Genomic_DNA"/>
</dbReference>
<protein>
    <submittedName>
        <fullName evidence="1">Uncharacterized protein</fullName>
    </submittedName>
</protein>
<keyword evidence="2" id="KW-1185">Reference proteome</keyword>
<organism evidence="1 2">
    <name type="scientific">Auriscalpium vulgare</name>
    <dbReference type="NCBI Taxonomy" id="40419"/>
    <lineage>
        <taxon>Eukaryota</taxon>
        <taxon>Fungi</taxon>
        <taxon>Dikarya</taxon>
        <taxon>Basidiomycota</taxon>
        <taxon>Agaricomycotina</taxon>
        <taxon>Agaricomycetes</taxon>
        <taxon>Russulales</taxon>
        <taxon>Auriscalpiaceae</taxon>
        <taxon>Auriscalpium</taxon>
    </lineage>
</organism>
<gene>
    <name evidence="1" type="ORF">FA95DRAFT_308371</name>
</gene>
<sequence>MHMPRQPDACAGALCISTAEATVAEQSRCDGRARAPPLVQTRSVLARGCVERRASLREPEAVEEVPASWPRSCHGRAEDEVSRTRLRRARLRSSARMKMCSRPQRAHHLPAPTTPSVLAWAKCARCHPHPASCTIRVCRSLRAPRWTQRSAHAHTRIVGYGG</sequence>
<reference evidence="1" key="1">
    <citation type="submission" date="2021-02" db="EMBL/GenBank/DDBJ databases">
        <authorList>
            <consortium name="DOE Joint Genome Institute"/>
            <person name="Ahrendt S."/>
            <person name="Looney B.P."/>
            <person name="Miyauchi S."/>
            <person name="Morin E."/>
            <person name="Drula E."/>
            <person name="Courty P.E."/>
            <person name="Chicoki N."/>
            <person name="Fauchery L."/>
            <person name="Kohler A."/>
            <person name="Kuo A."/>
            <person name="Labutti K."/>
            <person name="Pangilinan J."/>
            <person name="Lipzen A."/>
            <person name="Riley R."/>
            <person name="Andreopoulos W."/>
            <person name="He G."/>
            <person name="Johnson J."/>
            <person name="Barry K.W."/>
            <person name="Grigoriev I.V."/>
            <person name="Nagy L."/>
            <person name="Hibbett D."/>
            <person name="Henrissat B."/>
            <person name="Matheny P.B."/>
            <person name="Labbe J."/>
            <person name="Martin F."/>
        </authorList>
    </citation>
    <scope>NUCLEOTIDE SEQUENCE</scope>
    <source>
        <strain evidence="1">FP105234-sp</strain>
    </source>
</reference>
<dbReference type="Proteomes" id="UP000814033">
    <property type="component" value="Unassembled WGS sequence"/>
</dbReference>
<comment type="caution">
    <text evidence="1">The sequence shown here is derived from an EMBL/GenBank/DDBJ whole genome shotgun (WGS) entry which is preliminary data.</text>
</comment>